<dbReference type="EMBL" id="CP136891">
    <property type="protein sequence ID" value="WOK99182.1"/>
    <property type="molecule type" value="Genomic_DNA"/>
</dbReference>
<proteinExistence type="predicted"/>
<evidence type="ECO:0000313" key="3">
    <source>
        <dbReference type="Proteomes" id="UP001327560"/>
    </source>
</evidence>
<dbReference type="InterPro" id="IPR012876">
    <property type="entry name" value="DUF1677_pln"/>
</dbReference>
<accession>A0AAQ3K1X6</accession>
<protein>
    <submittedName>
        <fullName evidence="2">Palmitoyl-acyl carrier protein thioesterase</fullName>
    </submittedName>
</protein>
<keyword evidence="3" id="KW-1185">Reference proteome</keyword>
<dbReference type="AlphaFoldDB" id="A0AAQ3K1X6"/>
<evidence type="ECO:0000313" key="2">
    <source>
        <dbReference type="EMBL" id="WOK99182.1"/>
    </source>
</evidence>
<dbReference type="Pfam" id="PF07911">
    <property type="entry name" value="DUF1677"/>
    <property type="match status" value="1"/>
</dbReference>
<organism evidence="2 3">
    <name type="scientific">Canna indica</name>
    <name type="common">Indian-shot</name>
    <dbReference type="NCBI Taxonomy" id="4628"/>
    <lineage>
        <taxon>Eukaryota</taxon>
        <taxon>Viridiplantae</taxon>
        <taxon>Streptophyta</taxon>
        <taxon>Embryophyta</taxon>
        <taxon>Tracheophyta</taxon>
        <taxon>Spermatophyta</taxon>
        <taxon>Magnoliopsida</taxon>
        <taxon>Liliopsida</taxon>
        <taxon>Zingiberales</taxon>
        <taxon>Cannaceae</taxon>
        <taxon>Canna</taxon>
    </lineage>
</organism>
<gene>
    <name evidence="2" type="ORF">Cni_G07894</name>
</gene>
<dbReference type="PANTHER" id="PTHR33108:SF75">
    <property type="entry name" value="EXPRESSED PROTEIN"/>
    <property type="match status" value="1"/>
</dbReference>
<evidence type="ECO:0000256" key="1">
    <source>
        <dbReference type="SAM" id="MobiDB-lite"/>
    </source>
</evidence>
<feature type="compositionally biased region" description="Low complexity" evidence="1">
    <location>
        <begin position="112"/>
        <end position="128"/>
    </location>
</feature>
<dbReference type="PANTHER" id="PTHR33108">
    <property type="entry name" value="OS01G0745000 PROTEIN"/>
    <property type="match status" value="1"/>
</dbReference>
<reference evidence="2 3" key="1">
    <citation type="submission" date="2023-10" db="EMBL/GenBank/DDBJ databases">
        <title>Chromosome-scale genome assembly provides insights into flower coloration mechanisms of Canna indica.</title>
        <authorList>
            <person name="Li C."/>
        </authorList>
    </citation>
    <scope>NUCLEOTIDE SEQUENCE [LARGE SCALE GENOMIC DNA]</scope>
    <source>
        <tissue evidence="2">Flower</tissue>
    </source>
</reference>
<sequence>MELNMAQVLSEVESAKCECCGLEEECTEEYISRVKADFGEKWLCGLCAEAVRDEAGKGRKKKELVEAVKEHISFCRRLQSNPAIHVVDGMRQMLRRRSVDMPSSSDKRPVKSLSSSQVADDASVSLLR</sequence>
<name>A0AAQ3K1X6_9LILI</name>
<dbReference type="Proteomes" id="UP001327560">
    <property type="component" value="Chromosome 2"/>
</dbReference>
<feature type="region of interest" description="Disordered" evidence="1">
    <location>
        <begin position="95"/>
        <end position="128"/>
    </location>
</feature>